<evidence type="ECO:0000313" key="1">
    <source>
        <dbReference type="EMBL" id="KAB2810390.1"/>
    </source>
</evidence>
<accession>A0A6N6RKM2</accession>
<reference evidence="1 2" key="1">
    <citation type="submission" date="2019-09" db="EMBL/GenBank/DDBJ databases">
        <title>Genomes of family Cryomorphaceae.</title>
        <authorList>
            <person name="Bowman J.P."/>
        </authorList>
    </citation>
    <scope>NUCLEOTIDE SEQUENCE [LARGE SCALE GENOMIC DNA]</scope>
    <source>
        <strain evidence="1 2">LMG 25704</strain>
    </source>
</reference>
<evidence type="ECO:0008006" key="3">
    <source>
        <dbReference type="Google" id="ProtNLM"/>
    </source>
</evidence>
<name>A0A6N6RKM2_9FLAO</name>
<keyword evidence="2" id="KW-1185">Reference proteome</keyword>
<organism evidence="1 2">
    <name type="scientific">Phaeocystidibacter luteus</name>
    <dbReference type="NCBI Taxonomy" id="911197"/>
    <lineage>
        <taxon>Bacteria</taxon>
        <taxon>Pseudomonadati</taxon>
        <taxon>Bacteroidota</taxon>
        <taxon>Flavobacteriia</taxon>
        <taxon>Flavobacteriales</taxon>
        <taxon>Phaeocystidibacteraceae</taxon>
        <taxon>Phaeocystidibacter</taxon>
    </lineage>
</organism>
<comment type="caution">
    <text evidence="1">The sequence shown here is derived from an EMBL/GenBank/DDBJ whole genome shotgun (WGS) entry which is preliminary data.</text>
</comment>
<proteinExistence type="predicted"/>
<dbReference type="AlphaFoldDB" id="A0A6N6RKM2"/>
<dbReference type="EMBL" id="WBVO01000004">
    <property type="protein sequence ID" value="KAB2810390.1"/>
    <property type="molecule type" value="Genomic_DNA"/>
</dbReference>
<dbReference type="PROSITE" id="PS51257">
    <property type="entry name" value="PROKAR_LIPOPROTEIN"/>
    <property type="match status" value="1"/>
</dbReference>
<protein>
    <recommendedName>
        <fullName evidence="3">DUF4019 domain-containing protein</fullName>
    </recommendedName>
</protein>
<dbReference type="RefSeq" id="WP_151667179.1">
    <property type="nucleotide sequence ID" value="NZ_WBVO01000004.1"/>
</dbReference>
<dbReference type="Proteomes" id="UP000468650">
    <property type="component" value="Unassembled WGS sequence"/>
</dbReference>
<gene>
    <name evidence="1" type="ORF">F8C67_07320</name>
</gene>
<evidence type="ECO:0000313" key="2">
    <source>
        <dbReference type="Proteomes" id="UP000468650"/>
    </source>
</evidence>
<sequence>MHKYLLSLIALLTFVSCTESKTYLNRIKDRDAGAPVAQELLLHINDGEWDSATAMFADLVFDEFTVEQLEGKFRHHRVALGELEDAQLIDWQTKVVEGGSEPSLYDYEYLNTYENHTAVVLIQLLRKGEGPFEVYGYRVTSDAFSEEQD</sequence>